<dbReference type="EMBL" id="CP001920">
    <property type="protein sequence ID" value="ADF65075.1"/>
    <property type="molecule type" value="Genomic_DNA"/>
</dbReference>
<evidence type="ECO:0000313" key="2">
    <source>
        <dbReference type="Proteomes" id="UP000002363"/>
    </source>
</evidence>
<dbReference type="KEGG" id="enc:ECL_B113"/>
<evidence type="ECO:0000313" key="1">
    <source>
        <dbReference type="EMBL" id="ADF65075.1"/>
    </source>
</evidence>
<sequence length="92" mass="10512">MTLELAVASERAPNRLCKAAKAMLNVVYDPLKRRFVDGISSSGKALEKLEELKTYRENPVTKMINEFTEAEKFGDVGEYRRQRAERMMQNAA</sequence>
<dbReference type="PATRIC" id="fig|716541.4.peg.292"/>
<dbReference type="EnsemblBacteria" id="ADF65075">
    <property type="protein sequence ID" value="ADF65075"/>
    <property type="gene ID" value="ECL_B113"/>
</dbReference>
<reference evidence="1 2" key="1">
    <citation type="journal article" date="2010" name="J. Bacteriol.">
        <title>Complete genome sequence of Enterobacter cloacae subsp. cloacae type strain ATCC 13047.</title>
        <authorList>
            <person name="Ren Y."/>
            <person name="Ren Y."/>
            <person name="Zhou Z."/>
            <person name="Guo X."/>
            <person name="Li Y."/>
            <person name="Feng L."/>
            <person name="Wang L."/>
        </authorList>
    </citation>
    <scope>NUCLEOTIDE SEQUENCE [LARGE SCALE GENOMIC DNA]</scope>
    <source>
        <strain evidence="2">ATCC 13047 / DSM 30054 / NBRC 13535 / NCTC 10005 / WDCM 00083 / NCDC 279-56</strain>
        <plasmid evidence="1">pECL_B</plasmid>
    </source>
</reference>
<keyword evidence="2" id="KW-1185">Reference proteome</keyword>
<organism evidence="1 2">
    <name type="scientific">Enterobacter cloacae subsp. cloacae (strain ATCC 13047 / DSM 30054 / NBRC 13535 / NCTC 10005 / WDCM 00083 / NCDC 279-56)</name>
    <dbReference type="NCBI Taxonomy" id="716541"/>
    <lineage>
        <taxon>Bacteria</taxon>
        <taxon>Pseudomonadati</taxon>
        <taxon>Pseudomonadota</taxon>
        <taxon>Gammaproteobacteria</taxon>
        <taxon>Enterobacterales</taxon>
        <taxon>Enterobacteriaceae</taxon>
        <taxon>Enterobacter</taxon>
        <taxon>Enterobacter cloacae complex</taxon>
    </lineage>
</organism>
<name>A0A0H3CWV7_ENTCC</name>
<dbReference type="Proteomes" id="UP000002363">
    <property type="component" value="Plasmid pECL_B"/>
</dbReference>
<accession>A0A0H3CWV7</accession>
<dbReference type="AlphaFoldDB" id="A0A0H3CWV7"/>
<geneLocation type="plasmid" evidence="1 2">
    <name>pECL_B</name>
</geneLocation>
<dbReference type="RefSeq" id="WP_013087383.1">
    <property type="nucleotide sequence ID" value="NC_014108.1"/>
</dbReference>
<gene>
    <name evidence="1" type="ordered locus">ECL_B113</name>
</gene>
<keyword evidence="1" id="KW-0614">Plasmid</keyword>
<dbReference type="HOGENOM" id="CLU_2408637_0_0_6"/>
<protein>
    <submittedName>
        <fullName evidence="1">Uncharacterized protein</fullName>
    </submittedName>
</protein>
<proteinExistence type="predicted"/>